<dbReference type="HOGENOM" id="CLU_2384448_0_0_5"/>
<reference evidence="2" key="1">
    <citation type="journal article" date="2014" name="Stand. Genomic Sci.">
        <title>Genome sequence of the exopolysaccharide-producing Salipiger mucosus type strain (DSM 16094(T)), a moderately halophilic member of the Roseobacter clade.</title>
        <authorList>
            <person name="Riedel T."/>
            <person name="Spring S."/>
            <person name="Fiebig A."/>
            <person name="Petersen J."/>
            <person name="Kyrpides N.C."/>
            <person name="Goker M."/>
            <person name="Klenk H.P."/>
        </authorList>
    </citation>
    <scope>NUCLEOTIDE SEQUENCE [LARGE SCALE GENOMIC DNA]</scope>
    <source>
        <strain evidence="2">DSM 16094</strain>
    </source>
</reference>
<dbReference type="EMBL" id="APVH01000042">
    <property type="protein sequence ID" value="EPX78007.1"/>
    <property type="molecule type" value="Genomic_DNA"/>
</dbReference>
<gene>
    <name evidence="1" type="ORF">Salmuc_03329</name>
</gene>
<dbReference type="Proteomes" id="UP000015347">
    <property type="component" value="Unassembled WGS sequence"/>
</dbReference>
<accession>S9QDL5</accession>
<name>S9QDL5_9RHOB</name>
<dbReference type="STRING" id="1123237.Salmuc_03329"/>
<evidence type="ECO:0000313" key="2">
    <source>
        <dbReference type="Proteomes" id="UP000015347"/>
    </source>
</evidence>
<sequence>MRDFKETVEALGPTLQELNKAIDTSKTAVSEMREGAERVTQDVELRVWRQEHRERAIDGIPRSRTRVADPSAVRPPTGRKEAVIQNFYNAGATE</sequence>
<keyword evidence="2" id="KW-1185">Reference proteome</keyword>
<evidence type="ECO:0000313" key="1">
    <source>
        <dbReference type="EMBL" id="EPX78007.1"/>
    </source>
</evidence>
<comment type="caution">
    <text evidence="1">The sequence shown here is derived from an EMBL/GenBank/DDBJ whole genome shotgun (WGS) entry which is preliminary data.</text>
</comment>
<proteinExistence type="predicted"/>
<organism evidence="1 2">
    <name type="scientific">Salipiger mucosus DSM 16094</name>
    <dbReference type="NCBI Taxonomy" id="1123237"/>
    <lineage>
        <taxon>Bacteria</taxon>
        <taxon>Pseudomonadati</taxon>
        <taxon>Pseudomonadota</taxon>
        <taxon>Alphaproteobacteria</taxon>
        <taxon>Rhodobacterales</taxon>
        <taxon>Roseobacteraceae</taxon>
        <taxon>Salipiger</taxon>
    </lineage>
</organism>
<protein>
    <submittedName>
        <fullName evidence="1">Uncharacterized protein</fullName>
    </submittedName>
</protein>
<dbReference type="AlphaFoldDB" id="S9QDL5"/>